<dbReference type="GO" id="GO:0006508">
    <property type="term" value="P:proteolysis"/>
    <property type="evidence" value="ECO:0007669"/>
    <property type="project" value="TreeGrafter"/>
</dbReference>
<keyword evidence="2" id="KW-1185">Reference proteome</keyword>
<protein>
    <submittedName>
        <fullName evidence="1">Uncharacterized protein</fullName>
    </submittedName>
</protein>
<evidence type="ECO:0000313" key="1">
    <source>
        <dbReference type="EMBL" id="CAG7830781.1"/>
    </source>
</evidence>
<dbReference type="GO" id="GO:0004222">
    <property type="term" value="F:metalloendopeptidase activity"/>
    <property type="evidence" value="ECO:0007669"/>
    <property type="project" value="TreeGrafter"/>
</dbReference>
<dbReference type="AlphaFoldDB" id="A0A8J2LYL6"/>
<dbReference type="PANTHER" id="PTHR13723:SF281">
    <property type="entry name" value="PAPILIN"/>
    <property type="match status" value="1"/>
</dbReference>
<reference evidence="1" key="1">
    <citation type="submission" date="2021-06" db="EMBL/GenBank/DDBJ databases">
        <authorList>
            <person name="Hodson N. C."/>
            <person name="Mongue J. A."/>
            <person name="Jaron S. K."/>
        </authorList>
    </citation>
    <scope>NUCLEOTIDE SEQUENCE</scope>
</reference>
<dbReference type="OrthoDB" id="5781878at2759"/>
<proteinExistence type="predicted"/>
<organism evidence="1 2">
    <name type="scientific">Allacma fusca</name>
    <dbReference type="NCBI Taxonomy" id="39272"/>
    <lineage>
        <taxon>Eukaryota</taxon>
        <taxon>Metazoa</taxon>
        <taxon>Ecdysozoa</taxon>
        <taxon>Arthropoda</taxon>
        <taxon>Hexapoda</taxon>
        <taxon>Collembola</taxon>
        <taxon>Symphypleona</taxon>
        <taxon>Sminthuridae</taxon>
        <taxon>Allacma</taxon>
    </lineage>
</organism>
<dbReference type="GO" id="GO:0031012">
    <property type="term" value="C:extracellular matrix"/>
    <property type="evidence" value="ECO:0007669"/>
    <property type="project" value="TreeGrafter"/>
</dbReference>
<evidence type="ECO:0000313" key="2">
    <source>
        <dbReference type="Proteomes" id="UP000708208"/>
    </source>
</evidence>
<dbReference type="InterPro" id="IPR050439">
    <property type="entry name" value="ADAMTS_ADAMTS-like"/>
</dbReference>
<comment type="caution">
    <text evidence="1">The sequence shown here is derived from an EMBL/GenBank/DDBJ whole genome shotgun (WGS) entry which is preliminary data.</text>
</comment>
<gene>
    <name evidence="1" type="ORF">AFUS01_LOCUS40563</name>
</gene>
<sequence>MSICLNCTRRGKGKSKEALLDEAKLWKNVSSRHCEGHATRHHLCNTQECPKDSIDFRESQCKAFDNRPFTGKVYQWEAFIDEARLVRYLNLPQNYVRQRISGACRLAILTISPQPTEYFVPSDIVI</sequence>
<dbReference type="GO" id="GO:0030198">
    <property type="term" value="P:extracellular matrix organization"/>
    <property type="evidence" value="ECO:0007669"/>
    <property type="project" value="TreeGrafter"/>
</dbReference>
<accession>A0A8J2LYL6</accession>
<name>A0A8J2LYL6_9HEXA</name>
<dbReference type="EMBL" id="CAJVCH010557552">
    <property type="protein sequence ID" value="CAG7830781.1"/>
    <property type="molecule type" value="Genomic_DNA"/>
</dbReference>
<dbReference type="Proteomes" id="UP000708208">
    <property type="component" value="Unassembled WGS sequence"/>
</dbReference>
<dbReference type="PANTHER" id="PTHR13723">
    <property type="entry name" value="ADAMTS A DISINTEGRIN AND METALLOPROTEASE WITH THROMBOSPONDIN MOTIFS PROTEASE"/>
    <property type="match status" value="1"/>
</dbReference>